<feature type="region of interest" description="Disordered" evidence="1">
    <location>
        <begin position="1"/>
        <end position="21"/>
    </location>
</feature>
<gene>
    <name evidence="2" type="ORF">BCR39DRAFT_572524</name>
</gene>
<feature type="compositionally biased region" description="Polar residues" evidence="1">
    <location>
        <begin position="8"/>
        <end position="21"/>
    </location>
</feature>
<name>A0A1Y2BIL1_9TREE</name>
<dbReference type="InParanoid" id="A0A1Y2BIL1"/>
<dbReference type="AlphaFoldDB" id="A0A1Y2BIL1"/>
<comment type="caution">
    <text evidence="2">The sequence shown here is derived from an EMBL/GenBank/DDBJ whole genome shotgun (WGS) entry which is preliminary data.</text>
</comment>
<evidence type="ECO:0000256" key="1">
    <source>
        <dbReference type="SAM" id="MobiDB-lite"/>
    </source>
</evidence>
<accession>A0A1Y2BIL1</accession>
<evidence type="ECO:0000313" key="3">
    <source>
        <dbReference type="Proteomes" id="UP000193986"/>
    </source>
</evidence>
<sequence length="175" mass="19735">KDRPDPTTPCTDQTGWPLVQTNRPSHHYRPTSIAARTNIIMALTFPYPILRTLDLEEFTSLITNVVTAHGGASLLDPRNEIEDLEIHRELVVHINILIRETLGLWVRSWFGMSMDEDFTLPSSISFLEKIQKSKAKAPMNKDPKDKKPDQDANTYIGPAANHNPGPDRTVWPASI</sequence>
<dbReference type="EMBL" id="MCFC01000002">
    <property type="protein sequence ID" value="ORY34619.1"/>
    <property type="molecule type" value="Genomic_DNA"/>
</dbReference>
<feature type="non-terminal residue" evidence="2">
    <location>
        <position position="1"/>
    </location>
</feature>
<reference evidence="2 3" key="1">
    <citation type="submission" date="2016-07" db="EMBL/GenBank/DDBJ databases">
        <title>Pervasive Adenine N6-methylation of Active Genes in Fungi.</title>
        <authorList>
            <consortium name="DOE Joint Genome Institute"/>
            <person name="Mondo S.J."/>
            <person name="Dannebaum R.O."/>
            <person name="Kuo R.C."/>
            <person name="Labutti K."/>
            <person name="Haridas S."/>
            <person name="Kuo A."/>
            <person name="Salamov A."/>
            <person name="Ahrendt S.R."/>
            <person name="Lipzen A."/>
            <person name="Sullivan W."/>
            <person name="Andreopoulos W.B."/>
            <person name="Clum A."/>
            <person name="Lindquist E."/>
            <person name="Daum C."/>
            <person name="Ramamoorthy G.K."/>
            <person name="Gryganskyi A."/>
            <person name="Culley D."/>
            <person name="Magnuson J.K."/>
            <person name="James T.Y."/>
            <person name="O'Malley M.A."/>
            <person name="Stajich J.E."/>
            <person name="Spatafora J.W."/>
            <person name="Visel A."/>
            <person name="Grigoriev I.V."/>
        </authorList>
    </citation>
    <scope>NUCLEOTIDE SEQUENCE [LARGE SCALE GENOMIC DNA]</scope>
    <source>
        <strain evidence="2 3">68-887.2</strain>
    </source>
</reference>
<protein>
    <submittedName>
        <fullName evidence="2">Uncharacterized protein</fullName>
    </submittedName>
</protein>
<proteinExistence type="predicted"/>
<feature type="compositionally biased region" description="Basic and acidic residues" evidence="1">
    <location>
        <begin position="139"/>
        <end position="150"/>
    </location>
</feature>
<dbReference type="Proteomes" id="UP000193986">
    <property type="component" value="Unassembled WGS sequence"/>
</dbReference>
<evidence type="ECO:0000313" key="2">
    <source>
        <dbReference type="EMBL" id="ORY34619.1"/>
    </source>
</evidence>
<keyword evidence="3" id="KW-1185">Reference proteome</keyword>
<organism evidence="2 3">
    <name type="scientific">Naematelia encephala</name>
    <dbReference type="NCBI Taxonomy" id="71784"/>
    <lineage>
        <taxon>Eukaryota</taxon>
        <taxon>Fungi</taxon>
        <taxon>Dikarya</taxon>
        <taxon>Basidiomycota</taxon>
        <taxon>Agaricomycotina</taxon>
        <taxon>Tremellomycetes</taxon>
        <taxon>Tremellales</taxon>
        <taxon>Naemateliaceae</taxon>
        <taxon>Naematelia</taxon>
    </lineage>
</organism>
<feature type="region of interest" description="Disordered" evidence="1">
    <location>
        <begin position="133"/>
        <end position="175"/>
    </location>
</feature>